<organism evidence="1 2">
    <name type="scientific">Acanthoscelides obtectus</name>
    <name type="common">Bean weevil</name>
    <name type="synonym">Bruchus obtectus</name>
    <dbReference type="NCBI Taxonomy" id="200917"/>
    <lineage>
        <taxon>Eukaryota</taxon>
        <taxon>Metazoa</taxon>
        <taxon>Ecdysozoa</taxon>
        <taxon>Arthropoda</taxon>
        <taxon>Hexapoda</taxon>
        <taxon>Insecta</taxon>
        <taxon>Pterygota</taxon>
        <taxon>Neoptera</taxon>
        <taxon>Endopterygota</taxon>
        <taxon>Coleoptera</taxon>
        <taxon>Polyphaga</taxon>
        <taxon>Cucujiformia</taxon>
        <taxon>Chrysomeloidea</taxon>
        <taxon>Chrysomelidae</taxon>
        <taxon>Bruchinae</taxon>
        <taxon>Bruchini</taxon>
        <taxon>Acanthoscelides</taxon>
    </lineage>
</organism>
<sequence>MSDVSKDSHPVLTHRRLLHLYYYSCCCKTSYVLDSLTHKLESERYCASAFKRNYFFELIAAISYNETVQLR</sequence>
<evidence type="ECO:0000313" key="1">
    <source>
        <dbReference type="EMBL" id="CAH2015967.1"/>
    </source>
</evidence>
<keyword evidence="2" id="KW-1185">Reference proteome</keyword>
<accession>A0A9P0MN67</accession>
<gene>
    <name evidence="1" type="ORF">ACAOBT_LOCUS35064</name>
</gene>
<dbReference type="OrthoDB" id="10265389at2759"/>
<dbReference type="AlphaFoldDB" id="A0A9P0MN67"/>
<proteinExistence type="predicted"/>
<reference evidence="1" key="1">
    <citation type="submission" date="2022-03" db="EMBL/GenBank/DDBJ databases">
        <authorList>
            <person name="Sayadi A."/>
        </authorList>
    </citation>
    <scope>NUCLEOTIDE SEQUENCE</scope>
</reference>
<evidence type="ECO:0000313" key="2">
    <source>
        <dbReference type="Proteomes" id="UP001152888"/>
    </source>
</evidence>
<protein>
    <submittedName>
        <fullName evidence="1">Uncharacterized protein</fullName>
    </submittedName>
</protein>
<name>A0A9P0MN67_ACAOB</name>
<comment type="caution">
    <text evidence="1">The sequence shown here is derived from an EMBL/GenBank/DDBJ whole genome shotgun (WGS) entry which is preliminary data.</text>
</comment>
<dbReference type="Proteomes" id="UP001152888">
    <property type="component" value="Unassembled WGS sequence"/>
</dbReference>
<dbReference type="EMBL" id="CAKOFQ010008787">
    <property type="protein sequence ID" value="CAH2015967.1"/>
    <property type="molecule type" value="Genomic_DNA"/>
</dbReference>